<evidence type="ECO:0000259" key="13">
    <source>
        <dbReference type="Pfam" id="PF03447"/>
    </source>
</evidence>
<dbReference type="Gene3D" id="3.40.50.720">
    <property type="entry name" value="NAD(P)-binding Rossmann-like Domain"/>
    <property type="match status" value="1"/>
</dbReference>
<dbReference type="Proteomes" id="UP000000663">
    <property type="component" value="Chromosome"/>
</dbReference>
<dbReference type="NCBIfam" id="NF004912">
    <property type="entry name" value="PRK06270.1"/>
    <property type="match status" value="1"/>
</dbReference>
<dbReference type="GO" id="GO:0009086">
    <property type="term" value="P:methionine biosynthetic process"/>
    <property type="evidence" value="ECO:0007669"/>
    <property type="project" value="UniProtKB-KW"/>
</dbReference>
<dbReference type="PANTHER" id="PTHR43331:SF1">
    <property type="entry name" value="HOMOSERINE DEHYDROGENASE"/>
    <property type="match status" value="1"/>
</dbReference>
<comment type="pathway">
    <text evidence="1">Amino-acid biosynthesis; L-threonine biosynthesis; L-threonine from L-aspartate: step 3/5.</text>
</comment>
<gene>
    <name evidence="14" type="primary">thrA</name>
    <name evidence="14" type="ORF">LRC427</name>
</gene>
<evidence type="ECO:0000256" key="11">
    <source>
        <dbReference type="PIRSR" id="PIRSR036497-2"/>
    </source>
</evidence>
<dbReference type="InterPro" id="IPR019811">
    <property type="entry name" value="HDH_CS"/>
</dbReference>
<dbReference type="KEGG" id="rci:LRC427"/>
<keyword evidence="7" id="KW-0791">Threonine biosynthesis</keyword>
<dbReference type="STRING" id="351160.LRC427"/>
<dbReference type="Pfam" id="PF00742">
    <property type="entry name" value="Homoserine_dh"/>
    <property type="match status" value="1"/>
</dbReference>
<dbReference type="GO" id="GO:0009088">
    <property type="term" value="P:threonine biosynthetic process"/>
    <property type="evidence" value="ECO:0007669"/>
    <property type="project" value="UniProtKB-UniPathway"/>
</dbReference>
<dbReference type="eggNOG" id="arCOG01351">
    <property type="taxonomic scope" value="Archaea"/>
</dbReference>
<sequence length="336" mass="35676">MKTYKIALIGLGSVGQGVLRVLADSKCQYPEKSAEFKLVAVTDSKGAAVDMNGLDPAVVLKQKRDGTLKRTPMTGLEVVKTVDYDILIEVTPTDAKTGEPGLSYITEALSRGKHVVTSNKGPVANKYRMLTELARSKSVHFLFEATVGGAMPVFNLMRAPLAGNKIKGVKGIFNGTCNYILTRMIAEALPYDMVLSEAKELGYAEADPTYDVEGIDTALKMVILANAIFGMDVTLDDVSIQGISSVSLEALKLASDEGYVVKLIGEVKPNGDERILKVSPRLVPKTHPLAVQGTLNAALIETELAGDICVIGKGAGSVETASAILSDLLYIASVGK</sequence>
<comment type="similarity">
    <text evidence="3">Belongs to the homoserine dehydrogenase family.</text>
</comment>
<feature type="domain" description="Aspartate/homoserine dehydrogenase NAD-binding" evidence="13">
    <location>
        <begin position="10"/>
        <end position="144"/>
    </location>
</feature>
<dbReference type="UniPathway" id="UPA00050">
    <property type="reaction ID" value="UER00063"/>
</dbReference>
<dbReference type="UniPathway" id="UPA00051">
    <property type="reaction ID" value="UER00465"/>
</dbReference>
<dbReference type="PIRSF" id="PIRSF036497">
    <property type="entry name" value="HDH_short"/>
    <property type="match status" value="1"/>
</dbReference>
<dbReference type="SUPFAM" id="SSF55347">
    <property type="entry name" value="Glyceraldehyde-3-phosphate dehydrogenase-like, C-terminal domain"/>
    <property type="match status" value="1"/>
</dbReference>
<keyword evidence="9" id="KW-0486">Methionine biosynthesis</keyword>
<dbReference type="InterPro" id="IPR001342">
    <property type="entry name" value="HDH_cat"/>
</dbReference>
<accession>Q0W8A7</accession>
<dbReference type="OrthoDB" id="4488at2157"/>
<feature type="binding site" evidence="11">
    <location>
        <begin position="10"/>
        <end position="15"/>
    </location>
    <ligand>
        <name>NADP(+)</name>
        <dbReference type="ChEBI" id="CHEBI:58349"/>
    </ligand>
</feature>
<dbReference type="GO" id="GO:0004412">
    <property type="term" value="F:homoserine dehydrogenase activity"/>
    <property type="evidence" value="ECO:0007669"/>
    <property type="project" value="UniProtKB-EC"/>
</dbReference>
<keyword evidence="15" id="KW-1185">Reference proteome</keyword>
<dbReference type="NCBIfam" id="NF004976">
    <property type="entry name" value="PRK06349.1"/>
    <property type="match status" value="1"/>
</dbReference>
<keyword evidence="11" id="KW-0521">NADP</keyword>
<dbReference type="InterPro" id="IPR005106">
    <property type="entry name" value="Asp/hSer_DH_NAD-bd"/>
</dbReference>
<dbReference type="InterPro" id="IPR022697">
    <property type="entry name" value="HDH_short"/>
</dbReference>
<dbReference type="EMBL" id="AM114193">
    <property type="protein sequence ID" value="CAJ35386.1"/>
    <property type="molecule type" value="Genomic_DNA"/>
</dbReference>
<dbReference type="GO" id="GO:0050661">
    <property type="term" value="F:NADP binding"/>
    <property type="evidence" value="ECO:0007669"/>
    <property type="project" value="InterPro"/>
</dbReference>
<evidence type="ECO:0000313" key="15">
    <source>
        <dbReference type="Proteomes" id="UP000000663"/>
    </source>
</evidence>
<feature type="binding site" evidence="11">
    <location>
        <position position="205"/>
    </location>
    <ligand>
        <name>L-homoserine</name>
        <dbReference type="ChEBI" id="CHEBI:57476"/>
    </ligand>
</feature>
<dbReference type="PATRIC" id="fig|351160.9.peg.2857"/>
<dbReference type="SUPFAM" id="SSF51735">
    <property type="entry name" value="NAD(P)-binding Rossmann-fold domains"/>
    <property type="match status" value="1"/>
</dbReference>
<evidence type="ECO:0000256" key="5">
    <source>
        <dbReference type="ARBA" id="ARBA00013376"/>
    </source>
</evidence>
<dbReference type="InterPro" id="IPR036291">
    <property type="entry name" value="NAD(P)-bd_dom_sf"/>
</dbReference>
<feature type="active site" description="Proton donor" evidence="10">
    <location>
        <position position="220"/>
    </location>
</feature>
<dbReference type="PROSITE" id="PS01042">
    <property type="entry name" value="HOMOSER_DHGENASE"/>
    <property type="match status" value="1"/>
</dbReference>
<protein>
    <recommendedName>
        <fullName evidence="5">Homoserine dehydrogenase</fullName>
        <ecNumber evidence="4">1.1.1.3</ecNumber>
    </recommendedName>
</protein>
<dbReference type="EC" id="1.1.1.3" evidence="4"/>
<evidence type="ECO:0000256" key="7">
    <source>
        <dbReference type="ARBA" id="ARBA00022697"/>
    </source>
</evidence>
<dbReference type="Pfam" id="PF03447">
    <property type="entry name" value="NAD_binding_3"/>
    <property type="match status" value="1"/>
</dbReference>
<evidence type="ECO:0000256" key="9">
    <source>
        <dbReference type="ARBA" id="ARBA00023167"/>
    </source>
</evidence>
<dbReference type="GeneID" id="5144612"/>
<dbReference type="PANTHER" id="PTHR43331">
    <property type="entry name" value="HOMOSERINE DEHYDROGENASE"/>
    <property type="match status" value="1"/>
</dbReference>
<feature type="binding site" evidence="11">
    <location>
        <position position="120"/>
    </location>
    <ligand>
        <name>NADPH</name>
        <dbReference type="ChEBI" id="CHEBI:57783"/>
    </ligand>
</feature>
<evidence type="ECO:0000256" key="4">
    <source>
        <dbReference type="ARBA" id="ARBA00013213"/>
    </source>
</evidence>
<organism evidence="14 15">
    <name type="scientific">Methanocella arvoryzae (strain DSM 22066 / NBRC 105507 / MRE50)</name>
    <dbReference type="NCBI Taxonomy" id="351160"/>
    <lineage>
        <taxon>Archaea</taxon>
        <taxon>Methanobacteriati</taxon>
        <taxon>Methanobacteriota</taxon>
        <taxon>Stenosarchaea group</taxon>
        <taxon>Methanomicrobia</taxon>
        <taxon>Methanocellales</taxon>
        <taxon>Methanocellaceae</taxon>
        <taxon>Methanocella</taxon>
    </lineage>
</organism>
<proteinExistence type="inferred from homology"/>
<evidence type="ECO:0000256" key="8">
    <source>
        <dbReference type="ARBA" id="ARBA00023002"/>
    </source>
</evidence>
<dbReference type="AlphaFoldDB" id="Q0W8A7"/>
<dbReference type="RefSeq" id="WP_012037106.1">
    <property type="nucleotide sequence ID" value="NC_009464.1"/>
</dbReference>
<evidence type="ECO:0000259" key="12">
    <source>
        <dbReference type="Pfam" id="PF00742"/>
    </source>
</evidence>
<evidence type="ECO:0000256" key="1">
    <source>
        <dbReference type="ARBA" id="ARBA00005056"/>
    </source>
</evidence>
<keyword evidence="6" id="KW-0028">Amino-acid biosynthesis</keyword>
<evidence type="ECO:0000313" key="14">
    <source>
        <dbReference type="EMBL" id="CAJ35386.1"/>
    </source>
</evidence>
<dbReference type="FunFam" id="3.30.360.10:FF:000005">
    <property type="entry name" value="Homoserine dehydrogenase"/>
    <property type="match status" value="1"/>
</dbReference>
<evidence type="ECO:0000256" key="10">
    <source>
        <dbReference type="PIRSR" id="PIRSR036497-1"/>
    </source>
</evidence>
<feature type="domain" description="Homoserine dehydrogenase catalytic" evidence="12">
    <location>
        <begin position="152"/>
        <end position="329"/>
    </location>
</feature>
<evidence type="ECO:0000256" key="6">
    <source>
        <dbReference type="ARBA" id="ARBA00022605"/>
    </source>
</evidence>
<dbReference type="FunFam" id="3.40.50.720:FF:000554">
    <property type="entry name" value="Homoserine dehydrogenase"/>
    <property type="match status" value="1"/>
</dbReference>
<keyword evidence="8 14" id="KW-0560">Oxidoreductase</keyword>
<evidence type="ECO:0000256" key="2">
    <source>
        <dbReference type="ARBA" id="ARBA00005062"/>
    </source>
</evidence>
<reference evidence="14 15" key="1">
    <citation type="journal article" date="2006" name="Science">
        <title>Genome of rice cluster I archaea -- the key methane producers in the rice rhizosphere.</title>
        <authorList>
            <person name="Erkel C."/>
            <person name="Kube M."/>
            <person name="Reinhardt R."/>
            <person name="Liesack W."/>
        </authorList>
    </citation>
    <scope>NUCLEOTIDE SEQUENCE [LARGE SCALE GENOMIC DNA]</scope>
    <source>
        <strain evidence="15">DSM 22066 / NBRC 105507 / MRE50</strain>
    </source>
</reference>
<dbReference type="Gene3D" id="3.30.360.10">
    <property type="entry name" value="Dihydrodipicolinate Reductase, domain 2"/>
    <property type="match status" value="1"/>
</dbReference>
<comment type="pathway">
    <text evidence="2">Amino-acid biosynthesis; L-methionine biosynthesis via de novo pathway; L-homoserine from L-aspartate: step 3/3.</text>
</comment>
<name>Q0W8A7_METAR</name>
<evidence type="ECO:0000256" key="3">
    <source>
        <dbReference type="ARBA" id="ARBA00006753"/>
    </source>
</evidence>